<evidence type="ECO:0000256" key="14">
    <source>
        <dbReference type="HAMAP-Rule" id="MF_00454"/>
    </source>
</evidence>
<feature type="binding site" evidence="14">
    <location>
        <position position="75"/>
    </location>
    <ligand>
        <name>Na(+)</name>
        <dbReference type="ChEBI" id="CHEBI:29101"/>
        <note>structural</note>
    </ligand>
</feature>
<gene>
    <name evidence="14" type="primary">fluC</name>
    <name evidence="14" type="synonym">crcB</name>
    <name evidence="15" type="ORF">JOC54_002430</name>
</gene>
<keyword evidence="3 14" id="KW-1003">Cell membrane</keyword>
<keyword evidence="2 14" id="KW-0813">Transport</keyword>
<evidence type="ECO:0000256" key="7">
    <source>
        <dbReference type="ARBA" id="ARBA00023053"/>
    </source>
</evidence>
<evidence type="ECO:0000256" key="6">
    <source>
        <dbReference type="ARBA" id="ARBA00022989"/>
    </source>
</evidence>
<feature type="transmembrane region" description="Helical" evidence="14">
    <location>
        <begin position="35"/>
        <end position="56"/>
    </location>
</feature>
<keyword evidence="7 14" id="KW-0915">Sodium</keyword>
<comment type="activity regulation">
    <text evidence="14">Na(+) is not transported, but it plays an essential structural role and its presence is essential for fluoride channel function.</text>
</comment>
<comment type="function">
    <text evidence="13 14">Fluoride-specific ion channel. Important for reducing fluoride concentration in the cell, thus reducing its toxicity.</text>
</comment>
<dbReference type="RefSeq" id="WP_204466482.1">
    <property type="nucleotide sequence ID" value="NZ_JAFBCV010000007.1"/>
</dbReference>
<evidence type="ECO:0000256" key="13">
    <source>
        <dbReference type="ARBA" id="ARBA00049940"/>
    </source>
</evidence>
<evidence type="ECO:0000256" key="1">
    <source>
        <dbReference type="ARBA" id="ARBA00004651"/>
    </source>
</evidence>
<keyword evidence="8 14" id="KW-0406">Ion transport</keyword>
<accession>A0ABS2SUK4</accession>
<dbReference type="Proteomes" id="UP001179280">
    <property type="component" value="Unassembled WGS sequence"/>
</dbReference>
<reference evidence="15" key="1">
    <citation type="submission" date="2021-01" db="EMBL/GenBank/DDBJ databases">
        <title>Genomic Encyclopedia of Type Strains, Phase IV (KMG-IV): sequencing the most valuable type-strain genomes for metagenomic binning, comparative biology and taxonomic classification.</title>
        <authorList>
            <person name="Goeker M."/>
        </authorList>
    </citation>
    <scope>NUCLEOTIDE SEQUENCE</scope>
    <source>
        <strain evidence="15">DSM 21943</strain>
    </source>
</reference>
<protein>
    <recommendedName>
        <fullName evidence="14">Fluoride-specific ion channel FluC</fullName>
    </recommendedName>
</protein>
<evidence type="ECO:0000256" key="9">
    <source>
        <dbReference type="ARBA" id="ARBA00023136"/>
    </source>
</evidence>
<evidence type="ECO:0000256" key="10">
    <source>
        <dbReference type="ARBA" id="ARBA00023303"/>
    </source>
</evidence>
<comment type="caution">
    <text evidence="15">The sequence shown here is derived from an EMBL/GenBank/DDBJ whole genome shotgun (WGS) entry which is preliminary data.</text>
</comment>
<keyword evidence="4 14" id="KW-0812">Transmembrane</keyword>
<dbReference type="Pfam" id="PF02537">
    <property type="entry name" value="CRCB"/>
    <property type="match status" value="1"/>
</dbReference>
<feature type="binding site" evidence="14">
    <location>
        <position position="72"/>
    </location>
    <ligand>
        <name>Na(+)</name>
        <dbReference type="ChEBI" id="CHEBI:29101"/>
        <note>structural</note>
    </ligand>
</feature>
<comment type="similarity">
    <text evidence="11 14">Belongs to the fluoride channel Fluc/FEX (TC 1.A.43) family.</text>
</comment>
<sequence length="124" mass="13376">MTIWTVFLVGIGGFFGSISRYGISEFAKKRSSQKWPMATLIINLSGSFLLGVFFGLDLNQTPLLLIGTGFLGGYTTFSTLNLEAVRLKEAKQSKAGKLYLLASYAGGVFLAALGLTIGLWLARD</sequence>
<keyword evidence="6 14" id="KW-1133">Transmembrane helix</keyword>
<feature type="transmembrane region" description="Helical" evidence="14">
    <location>
        <begin position="101"/>
        <end position="122"/>
    </location>
</feature>
<keyword evidence="16" id="KW-1185">Reference proteome</keyword>
<feature type="transmembrane region" description="Helical" evidence="14">
    <location>
        <begin position="6"/>
        <end position="23"/>
    </location>
</feature>
<keyword evidence="9 14" id="KW-0472">Membrane</keyword>
<comment type="catalytic activity">
    <reaction evidence="12">
        <text>fluoride(in) = fluoride(out)</text>
        <dbReference type="Rhea" id="RHEA:76159"/>
        <dbReference type="ChEBI" id="CHEBI:17051"/>
    </reaction>
    <physiologicalReaction direction="left-to-right" evidence="12">
        <dbReference type="Rhea" id="RHEA:76160"/>
    </physiologicalReaction>
</comment>
<dbReference type="HAMAP" id="MF_00454">
    <property type="entry name" value="FluC"/>
    <property type="match status" value="1"/>
</dbReference>
<keyword evidence="10 14" id="KW-0407">Ion channel</keyword>
<evidence type="ECO:0000256" key="5">
    <source>
        <dbReference type="ARBA" id="ARBA00022723"/>
    </source>
</evidence>
<dbReference type="EMBL" id="JAFBCV010000007">
    <property type="protein sequence ID" value="MBM7839159.1"/>
    <property type="molecule type" value="Genomic_DNA"/>
</dbReference>
<evidence type="ECO:0000256" key="12">
    <source>
        <dbReference type="ARBA" id="ARBA00035585"/>
    </source>
</evidence>
<comment type="subcellular location">
    <subcellularLocation>
        <location evidence="1 14">Cell membrane</location>
        <topology evidence="1 14">Multi-pass membrane protein</topology>
    </subcellularLocation>
</comment>
<evidence type="ECO:0000313" key="15">
    <source>
        <dbReference type="EMBL" id="MBM7839159.1"/>
    </source>
</evidence>
<evidence type="ECO:0000256" key="8">
    <source>
        <dbReference type="ARBA" id="ARBA00023065"/>
    </source>
</evidence>
<name>A0ABS2SUK4_9BACI</name>
<evidence type="ECO:0000256" key="3">
    <source>
        <dbReference type="ARBA" id="ARBA00022475"/>
    </source>
</evidence>
<evidence type="ECO:0000313" key="16">
    <source>
        <dbReference type="Proteomes" id="UP001179280"/>
    </source>
</evidence>
<dbReference type="NCBIfam" id="NF010816">
    <property type="entry name" value="PRK14220.1"/>
    <property type="match status" value="1"/>
</dbReference>
<keyword evidence="5 14" id="KW-0479">Metal-binding</keyword>
<dbReference type="InterPro" id="IPR003691">
    <property type="entry name" value="FluC"/>
</dbReference>
<evidence type="ECO:0000256" key="2">
    <source>
        <dbReference type="ARBA" id="ARBA00022448"/>
    </source>
</evidence>
<evidence type="ECO:0000256" key="11">
    <source>
        <dbReference type="ARBA" id="ARBA00035120"/>
    </source>
</evidence>
<organism evidence="15 16">
    <name type="scientific">Shouchella xiaoxiensis</name>
    <dbReference type="NCBI Taxonomy" id="766895"/>
    <lineage>
        <taxon>Bacteria</taxon>
        <taxon>Bacillati</taxon>
        <taxon>Bacillota</taxon>
        <taxon>Bacilli</taxon>
        <taxon>Bacillales</taxon>
        <taxon>Bacillaceae</taxon>
        <taxon>Shouchella</taxon>
    </lineage>
</organism>
<evidence type="ECO:0000256" key="4">
    <source>
        <dbReference type="ARBA" id="ARBA00022692"/>
    </source>
</evidence>
<dbReference type="PANTHER" id="PTHR28259:SF16">
    <property type="entry name" value="FLUORIDE-SPECIFIC ION CHANNEL FLUC 2"/>
    <property type="match status" value="1"/>
</dbReference>
<proteinExistence type="inferred from homology"/>
<feature type="transmembrane region" description="Helical" evidence="14">
    <location>
        <begin position="62"/>
        <end position="80"/>
    </location>
</feature>
<dbReference type="PANTHER" id="PTHR28259">
    <property type="entry name" value="FLUORIDE EXPORT PROTEIN 1-RELATED"/>
    <property type="match status" value="1"/>
</dbReference>